<sequence length="281" mass="30002">MHLSPRPPQDDEFYMQVTTTDQSGAGEGILDAGRSAPGHYYDPMDDIFGSEPGSPRLAAHNNGATTTTSADDENGSAGLTADLRRLRAQHNKEGYREGIMVGKAGSIQAGFDEGYSIGANVGLKAGQLLGLLEGIAAAVSASSPPARTPTPGRAEEQTQNEDGDVAAKAFEMYASAKAELGSTEQIFSEAYWQADGRWKYDVPGPNADVEEVENPTPSPEDVANAHPLIAKWSLIVDKVVSRWGLDLELPSLKSKDASLQDDTTGAKPIKLEQQSRQAMDW</sequence>
<evidence type="ECO:0000313" key="12">
    <source>
        <dbReference type="EMBL" id="KXJ93966.1"/>
    </source>
</evidence>
<evidence type="ECO:0000313" key="13">
    <source>
        <dbReference type="Proteomes" id="UP000070501"/>
    </source>
</evidence>
<feature type="compositionally biased region" description="Polar residues" evidence="10">
    <location>
        <begin position="272"/>
        <end position="281"/>
    </location>
</feature>
<dbReference type="InterPro" id="IPR038881">
    <property type="entry name" value="Yae1-like"/>
</dbReference>
<feature type="region of interest" description="Disordered" evidence="10">
    <location>
        <begin position="253"/>
        <end position="281"/>
    </location>
</feature>
<reference evidence="13" key="1">
    <citation type="submission" date="2016-02" db="EMBL/GenBank/DDBJ databases">
        <title>Draft genome sequence of Microdochium bolleyi, a fungal endophyte of beachgrass.</title>
        <authorList>
            <consortium name="DOE Joint Genome Institute"/>
            <person name="David A.S."/>
            <person name="May G."/>
            <person name="Haridas S."/>
            <person name="Lim J."/>
            <person name="Wang M."/>
            <person name="Labutti K."/>
            <person name="Lipzen A."/>
            <person name="Barry K."/>
            <person name="Grigoriev I.V."/>
        </authorList>
    </citation>
    <scope>NUCLEOTIDE SEQUENCE [LARGE SCALE GENOMIC DNA]</scope>
    <source>
        <strain evidence="13">J235TASD1</strain>
    </source>
</reference>
<feature type="domain" description="Essential protein Yae1 N-terminal" evidence="11">
    <location>
        <begin position="94"/>
        <end position="132"/>
    </location>
</feature>
<feature type="region of interest" description="Disordered" evidence="10">
    <location>
        <begin position="141"/>
        <end position="161"/>
    </location>
</feature>
<comment type="function">
    <text evidence="1">The complex LTO1:YAE1 may function as a target specific adapter that probably recruits apo-RPLI1 to the cytosolic iron-sulfur protein assembly (CIA) complex machinery. May be required for biogenesis of the large ribosomal subunit and initiation of translation.</text>
</comment>
<dbReference type="Pfam" id="PF09811">
    <property type="entry name" value="Yae1_N"/>
    <property type="match status" value="1"/>
</dbReference>
<keyword evidence="8" id="KW-0963">Cytoplasm</keyword>
<evidence type="ECO:0000256" key="6">
    <source>
        <dbReference type="ARBA" id="ARBA00017286"/>
    </source>
</evidence>
<dbReference type="OrthoDB" id="20086at2759"/>
<organism evidence="12 13">
    <name type="scientific">Microdochium bolleyi</name>
    <dbReference type="NCBI Taxonomy" id="196109"/>
    <lineage>
        <taxon>Eukaryota</taxon>
        <taxon>Fungi</taxon>
        <taxon>Dikarya</taxon>
        <taxon>Ascomycota</taxon>
        <taxon>Pezizomycotina</taxon>
        <taxon>Sordariomycetes</taxon>
        <taxon>Xylariomycetidae</taxon>
        <taxon>Xylariales</taxon>
        <taxon>Microdochiaceae</taxon>
        <taxon>Microdochium</taxon>
    </lineage>
</organism>
<dbReference type="Proteomes" id="UP000070501">
    <property type="component" value="Unassembled WGS sequence"/>
</dbReference>
<evidence type="ECO:0000256" key="8">
    <source>
        <dbReference type="ARBA" id="ARBA00022490"/>
    </source>
</evidence>
<feature type="region of interest" description="Disordered" evidence="10">
    <location>
        <begin position="42"/>
        <end position="77"/>
    </location>
</feature>
<dbReference type="EMBL" id="KQ964247">
    <property type="protein sequence ID" value="KXJ93966.1"/>
    <property type="molecule type" value="Genomic_DNA"/>
</dbReference>
<comment type="subunit">
    <text evidence="5">May form a complex with LTO1.</text>
</comment>
<evidence type="ECO:0000256" key="2">
    <source>
        <dbReference type="ARBA" id="ARBA00004123"/>
    </source>
</evidence>
<dbReference type="InParanoid" id="A0A136JA49"/>
<proteinExistence type="inferred from homology"/>
<evidence type="ECO:0000256" key="10">
    <source>
        <dbReference type="SAM" id="MobiDB-lite"/>
    </source>
</evidence>
<evidence type="ECO:0000256" key="4">
    <source>
        <dbReference type="ARBA" id="ARBA00007096"/>
    </source>
</evidence>
<evidence type="ECO:0000256" key="3">
    <source>
        <dbReference type="ARBA" id="ARBA00004496"/>
    </source>
</evidence>
<keyword evidence="13" id="KW-1185">Reference proteome</keyword>
<evidence type="ECO:0000259" key="11">
    <source>
        <dbReference type="Pfam" id="PF09811"/>
    </source>
</evidence>
<feature type="compositionally biased region" description="Low complexity" evidence="10">
    <location>
        <begin position="141"/>
        <end position="152"/>
    </location>
</feature>
<evidence type="ECO:0000256" key="1">
    <source>
        <dbReference type="ARBA" id="ARBA00003836"/>
    </source>
</evidence>
<evidence type="ECO:0000256" key="7">
    <source>
        <dbReference type="ARBA" id="ARBA00018400"/>
    </source>
</evidence>
<dbReference type="PANTHER" id="PTHR18829:SF0">
    <property type="entry name" value="PROTEIN YAE1 HOMOLOG"/>
    <property type="match status" value="1"/>
</dbReference>
<dbReference type="PANTHER" id="PTHR18829">
    <property type="entry name" value="PROTEIN YAE1 HOMOLOG"/>
    <property type="match status" value="1"/>
</dbReference>
<accession>A0A136JA49</accession>
<dbReference type="GO" id="GO:0005737">
    <property type="term" value="C:cytoplasm"/>
    <property type="evidence" value="ECO:0007669"/>
    <property type="project" value="UniProtKB-SubCell"/>
</dbReference>
<name>A0A136JA49_9PEZI</name>
<dbReference type="InterPro" id="IPR019191">
    <property type="entry name" value="Essential_protein_Yae1_N"/>
</dbReference>
<evidence type="ECO:0000256" key="5">
    <source>
        <dbReference type="ARBA" id="ARBA00011427"/>
    </source>
</evidence>
<keyword evidence="9" id="KW-0539">Nucleus</keyword>
<comment type="similarity">
    <text evidence="4">Belongs to the YAE1 family.</text>
</comment>
<gene>
    <name evidence="12" type="ORF">Micbo1qcDRAFT_231566</name>
</gene>
<evidence type="ECO:0000256" key="9">
    <source>
        <dbReference type="ARBA" id="ARBA00023242"/>
    </source>
</evidence>
<dbReference type="GO" id="GO:0005634">
    <property type="term" value="C:nucleus"/>
    <property type="evidence" value="ECO:0007669"/>
    <property type="project" value="UniProtKB-SubCell"/>
</dbReference>
<comment type="subcellular location">
    <subcellularLocation>
        <location evidence="3">Cytoplasm</location>
    </subcellularLocation>
    <subcellularLocation>
        <location evidence="2">Nucleus</location>
    </subcellularLocation>
</comment>
<dbReference type="AlphaFoldDB" id="A0A136JA49"/>
<protein>
    <recommendedName>
        <fullName evidence="7">Protein YAE1</fullName>
    </recommendedName>
    <alternativeName>
        <fullName evidence="6">Protein yae1</fullName>
    </alternativeName>
</protein>